<dbReference type="Gene3D" id="2.60.120.10">
    <property type="entry name" value="Jelly Rolls"/>
    <property type="match status" value="1"/>
</dbReference>
<sequence>MEHVKPLLEDESVPVHPDHDPRHPLVIFGDHRFCAGENLTVQRMAGPHMHSQIELNFVLTGHMTYWFDGRELTVDEGRLCLFWGMIPHQVIDRQEGTRFVCLYVPMSVFLGLANLSRFRDAVFRGAMIEALEIRSWDRDIFQRWREELLAGDENLTEIVRNELTARVLRIERDGWRDLREEGSAIASFSANDSERVEHIERMLRFIAEHALDSISADDVGNAVGLHPNYAMSIFKRAVGHTINQAIVRHRLDTAQSLLISTDLSITDVAFESGFGSVSRFYEAFSERFVEKPTAFRRRMRSKGQPPA</sequence>
<dbReference type="SUPFAM" id="SSF51215">
    <property type="entry name" value="Regulatory protein AraC"/>
    <property type="match status" value="1"/>
</dbReference>
<dbReference type="RefSeq" id="WP_136539358.1">
    <property type="nucleotide sequence ID" value="NZ_STGU01000003.1"/>
</dbReference>
<dbReference type="PROSITE" id="PS01124">
    <property type="entry name" value="HTH_ARAC_FAMILY_2"/>
    <property type="match status" value="1"/>
</dbReference>
<dbReference type="Gene3D" id="1.10.10.60">
    <property type="entry name" value="Homeodomain-like"/>
    <property type="match status" value="1"/>
</dbReference>
<dbReference type="SMART" id="SM00342">
    <property type="entry name" value="HTH_ARAC"/>
    <property type="match status" value="1"/>
</dbReference>
<dbReference type="Pfam" id="PF12833">
    <property type="entry name" value="HTH_18"/>
    <property type="match status" value="1"/>
</dbReference>
<evidence type="ECO:0000313" key="5">
    <source>
        <dbReference type="EMBL" id="THV37371.1"/>
    </source>
</evidence>
<dbReference type="InterPro" id="IPR037923">
    <property type="entry name" value="HTH-like"/>
</dbReference>
<reference evidence="5 6" key="1">
    <citation type="submission" date="2019-04" db="EMBL/GenBank/DDBJ databases">
        <title>genome sequence of strain W3.</title>
        <authorList>
            <person name="Gao J."/>
            <person name="Sun J."/>
        </authorList>
    </citation>
    <scope>NUCLEOTIDE SEQUENCE [LARGE SCALE GENOMIC DNA]</scope>
    <source>
        <strain evidence="5 6">W3</strain>
    </source>
</reference>
<dbReference type="Proteomes" id="UP000307378">
    <property type="component" value="Unassembled WGS sequence"/>
</dbReference>
<dbReference type="InterPro" id="IPR018060">
    <property type="entry name" value="HTH_AraC"/>
</dbReference>
<evidence type="ECO:0000256" key="2">
    <source>
        <dbReference type="ARBA" id="ARBA00023125"/>
    </source>
</evidence>
<dbReference type="AlphaFoldDB" id="A0A4S8Q2N2"/>
<dbReference type="GO" id="GO:0003700">
    <property type="term" value="F:DNA-binding transcription factor activity"/>
    <property type="evidence" value="ECO:0007669"/>
    <property type="project" value="InterPro"/>
</dbReference>
<accession>A0A4S8Q2N2</accession>
<gene>
    <name evidence="5" type="ORF">FAA86_07210</name>
</gene>
<feature type="domain" description="HTH araC/xylS-type" evidence="4">
    <location>
        <begin position="200"/>
        <end position="298"/>
    </location>
</feature>
<organism evidence="5 6">
    <name type="scientific">Rhizobium rosettiformans W3</name>
    <dbReference type="NCBI Taxonomy" id="538378"/>
    <lineage>
        <taxon>Bacteria</taxon>
        <taxon>Pseudomonadati</taxon>
        <taxon>Pseudomonadota</taxon>
        <taxon>Alphaproteobacteria</taxon>
        <taxon>Hyphomicrobiales</taxon>
        <taxon>Rhizobiaceae</taxon>
        <taxon>Rhizobium/Agrobacterium group</taxon>
        <taxon>Rhizobium</taxon>
    </lineage>
</organism>
<comment type="caution">
    <text evidence="5">The sequence shown here is derived from an EMBL/GenBank/DDBJ whole genome shotgun (WGS) entry which is preliminary data.</text>
</comment>
<dbReference type="SUPFAM" id="SSF46689">
    <property type="entry name" value="Homeodomain-like"/>
    <property type="match status" value="1"/>
</dbReference>
<keyword evidence="2" id="KW-0238">DNA-binding</keyword>
<protein>
    <submittedName>
        <fullName evidence="5">Helix-turn-helix domain-containing protein</fullName>
    </submittedName>
</protein>
<evidence type="ECO:0000313" key="6">
    <source>
        <dbReference type="Proteomes" id="UP000307378"/>
    </source>
</evidence>
<dbReference type="InterPro" id="IPR050204">
    <property type="entry name" value="AraC_XylS_family_regulators"/>
</dbReference>
<dbReference type="PANTHER" id="PTHR46796:SF6">
    <property type="entry name" value="ARAC SUBFAMILY"/>
    <property type="match status" value="1"/>
</dbReference>
<dbReference type="EMBL" id="STGU01000003">
    <property type="protein sequence ID" value="THV37371.1"/>
    <property type="molecule type" value="Genomic_DNA"/>
</dbReference>
<dbReference type="InterPro" id="IPR009057">
    <property type="entry name" value="Homeodomain-like_sf"/>
</dbReference>
<dbReference type="Pfam" id="PF07883">
    <property type="entry name" value="Cupin_2"/>
    <property type="match status" value="1"/>
</dbReference>
<evidence type="ECO:0000256" key="1">
    <source>
        <dbReference type="ARBA" id="ARBA00023015"/>
    </source>
</evidence>
<name>A0A4S8Q2N2_9HYPH</name>
<evidence type="ECO:0000256" key="3">
    <source>
        <dbReference type="ARBA" id="ARBA00023163"/>
    </source>
</evidence>
<dbReference type="PANTHER" id="PTHR46796">
    <property type="entry name" value="HTH-TYPE TRANSCRIPTIONAL ACTIVATOR RHAS-RELATED"/>
    <property type="match status" value="1"/>
</dbReference>
<proteinExistence type="predicted"/>
<keyword evidence="3" id="KW-0804">Transcription</keyword>
<dbReference type="InterPro" id="IPR013096">
    <property type="entry name" value="Cupin_2"/>
</dbReference>
<evidence type="ECO:0000259" key="4">
    <source>
        <dbReference type="PROSITE" id="PS01124"/>
    </source>
</evidence>
<dbReference type="GO" id="GO:0043565">
    <property type="term" value="F:sequence-specific DNA binding"/>
    <property type="evidence" value="ECO:0007669"/>
    <property type="project" value="InterPro"/>
</dbReference>
<dbReference type="InterPro" id="IPR014710">
    <property type="entry name" value="RmlC-like_jellyroll"/>
</dbReference>
<keyword evidence="1" id="KW-0805">Transcription regulation</keyword>